<proteinExistence type="inferred from homology"/>
<dbReference type="Pfam" id="PF14487">
    <property type="entry name" value="DarT"/>
    <property type="match status" value="1"/>
</dbReference>
<reference evidence="8 9" key="1">
    <citation type="journal article" date="2020" name="FEMS Microbiol. Ecol.">
        <title>Temporal dynamics of bacterial communities during seed development and maturation.</title>
        <authorList>
            <person name="Chesneau G."/>
            <person name="Torres-Cortes G."/>
            <person name="Briand M."/>
            <person name="Darrasse A."/>
            <person name="Preveaux A."/>
            <person name="Marais C."/>
            <person name="Jacques M.A."/>
            <person name="Shade A."/>
            <person name="Barret M."/>
        </authorList>
    </citation>
    <scope>NUCLEOTIDE SEQUENCE [LARGE SCALE GENOMIC DNA]</scope>
    <source>
        <strain evidence="8 9">CFBP13723</strain>
    </source>
</reference>
<organism evidence="8 9">
    <name type="scientific">Pseudomonas lutea</name>
    <dbReference type="NCBI Taxonomy" id="243924"/>
    <lineage>
        <taxon>Bacteria</taxon>
        <taxon>Pseudomonadati</taxon>
        <taxon>Pseudomonadota</taxon>
        <taxon>Gammaproteobacteria</taxon>
        <taxon>Pseudomonadales</taxon>
        <taxon>Pseudomonadaceae</taxon>
        <taxon>Pseudomonas</taxon>
    </lineage>
</organism>
<dbReference type="RefSeq" id="WP_191944947.1">
    <property type="nucleotide sequence ID" value="NZ_JACYNP010000007.1"/>
</dbReference>
<keyword evidence="4" id="KW-0548">Nucleotidyltransferase</keyword>
<comment type="caution">
    <text evidence="8">The sequence shown here is derived from an EMBL/GenBank/DDBJ whole genome shotgun (WGS) entry which is preliminary data.</text>
</comment>
<name>A0ABR9AAF1_9PSED</name>
<dbReference type="Proteomes" id="UP000625247">
    <property type="component" value="Unassembled WGS sequence"/>
</dbReference>
<keyword evidence="1 6" id="KW-1277">Toxin-antitoxin system</keyword>
<keyword evidence="2" id="KW-0328">Glycosyltransferase</keyword>
<dbReference type="PROSITE" id="PS52018">
    <property type="entry name" value="DART"/>
    <property type="match status" value="1"/>
</dbReference>
<comment type="similarity">
    <text evidence="6">Belongs to the DarT ADP-ribosyltransferase family.</text>
</comment>
<keyword evidence="5 6" id="KW-0238">DNA-binding</keyword>
<dbReference type="EMBL" id="JACYNP010000007">
    <property type="protein sequence ID" value="MBD8122889.1"/>
    <property type="molecule type" value="Genomic_DNA"/>
</dbReference>
<evidence type="ECO:0000259" key="7">
    <source>
        <dbReference type="PROSITE" id="PS52018"/>
    </source>
</evidence>
<evidence type="ECO:0000313" key="9">
    <source>
        <dbReference type="Proteomes" id="UP000625247"/>
    </source>
</evidence>
<evidence type="ECO:0000313" key="8">
    <source>
        <dbReference type="EMBL" id="MBD8122889.1"/>
    </source>
</evidence>
<keyword evidence="9" id="KW-1185">Reference proteome</keyword>
<evidence type="ECO:0000256" key="5">
    <source>
        <dbReference type="ARBA" id="ARBA00023125"/>
    </source>
</evidence>
<keyword evidence="3" id="KW-0808">Transferase</keyword>
<feature type="domain" description="DarT" evidence="7">
    <location>
        <begin position="13"/>
        <end position="210"/>
    </location>
</feature>
<protein>
    <submittedName>
        <fullName evidence="8">DUF4433 domain-containing protein</fullName>
    </submittedName>
</protein>
<evidence type="ECO:0000256" key="3">
    <source>
        <dbReference type="ARBA" id="ARBA00022679"/>
    </source>
</evidence>
<evidence type="ECO:0000256" key="1">
    <source>
        <dbReference type="ARBA" id="ARBA00022649"/>
    </source>
</evidence>
<evidence type="ECO:0000256" key="4">
    <source>
        <dbReference type="ARBA" id="ARBA00022695"/>
    </source>
</evidence>
<comment type="caution">
    <text evidence="6">Lacks conserved residue(s) required for the propagation of feature annotation.</text>
</comment>
<accession>A0ABR9AAF1</accession>
<evidence type="ECO:0000256" key="2">
    <source>
        <dbReference type="ARBA" id="ARBA00022676"/>
    </source>
</evidence>
<sequence>MSVQKIVADRAIESVVHFTTNRGSLGVFASGVLQSRHRLNADAQLKHIFQPNAAYRGKDAGWLDYANLSITHINSDFFRTASNSWHKERDFFWCILDFSPEILSHEDVWFTTTNNIYTGVSRGLGADGLEAAFADAVTLWNGRITRRLASQPANRTTCPQAEVLYPGGVSTRFLQRIYVRTDSESDELAAQMSVVGHRDVAVVVSPDLFVEIR</sequence>
<gene>
    <name evidence="8" type="ORF">IFT62_16875</name>
</gene>
<evidence type="ECO:0000256" key="6">
    <source>
        <dbReference type="PROSITE-ProRule" id="PRU01362"/>
    </source>
</evidence>
<dbReference type="InterPro" id="IPR029494">
    <property type="entry name" value="DarT"/>
</dbReference>